<feature type="transmembrane region" description="Helical" evidence="2">
    <location>
        <begin position="242"/>
        <end position="265"/>
    </location>
</feature>
<gene>
    <name evidence="3" type="ORF">B0H15DRAFT_436124</name>
</gene>
<dbReference type="AlphaFoldDB" id="A0AAD6TYD3"/>
<evidence type="ECO:0000313" key="3">
    <source>
        <dbReference type="EMBL" id="KAJ7082654.1"/>
    </source>
</evidence>
<sequence length="278" mass="31152">MVVGGIYARRDGKGCMRKMREGQCTKDATGNIQWRRSASAGRQVGEGTTQAGGPSGFEGERAWILKDPRGHETEDTTEGGLPRALRAPSHGAHPAAHEHAQHHRADADPDEQHVRRQRGDRVRAHLFLPLRLRSRELRRCDQRDQAPRVELLHQRQRQRRGRTLGRRCTLGRSRRAATRGRYAIGSSGSSILHTPHSSLHLLQPRPKRIHRASQRPVLLRPPPPTLPPPRLRLCYLRGALRLFVLVVCALTVRLPVPGSAGAFAVRRRRRGTPDGAPR</sequence>
<keyword evidence="2" id="KW-0812">Transmembrane</keyword>
<protein>
    <submittedName>
        <fullName evidence="3">Uncharacterized protein</fullName>
    </submittedName>
</protein>
<organism evidence="3 4">
    <name type="scientific">Mycena belliarum</name>
    <dbReference type="NCBI Taxonomy" id="1033014"/>
    <lineage>
        <taxon>Eukaryota</taxon>
        <taxon>Fungi</taxon>
        <taxon>Dikarya</taxon>
        <taxon>Basidiomycota</taxon>
        <taxon>Agaricomycotina</taxon>
        <taxon>Agaricomycetes</taxon>
        <taxon>Agaricomycetidae</taxon>
        <taxon>Agaricales</taxon>
        <taxon>Marasmiineae</taxon>
        <taxon>Mycenaceae</taxon>
        <taxon>Mycena</taxon>
    </lineage>
</organism>
<keyword evidence="2" id="KW-1133">Transmembrane helix</keyword>
<comment type="caution">
    <text evidence="3">The sequence shown here is derived from an EMBL/GenBank/DDBJ whole genome shotgun (WGS) entry which is preliminary data.</text>
</comment>
<accession>A0AAD6TYD3</accession>
<evidence type="ECO:0000256" key="1">
    <source>
        <dbReference type="SAM" id="MobiDB-lite"/>
    </source>
</evidence>
<feature type="region of interest" description="Disordered" evidence="1">
    <location>
        <begin position="35"/>
        <end position="120"/>
    </location>
</feature>
<feature type="compositionally biased region" description="Basic and acidic residues" evidence="1">
    <location>
        <begin position="95"/>
        <end position="120"/>
    </location>
</feature>
<keyword evidence="4" id="KW-1185">Reference proteome</keyword>
<evidence type="ECO:0000256" key="2">
    <source>
        <dbReference type="SAM" id="Phobius"/>
    </source>
</evidence>
<keyword evidence="2" id="KW-0472">Membrane</keyword>
<dbReference type="Proteomes" id="UP001222325">
    <property type="component" value="Unassembled WGS sequence"/>
</dbReference>
<name>A0AAD6TYD3_9AGAR</name>
<dbReference type="EMBL" id="JARJCN010000044">
    <property type="protein sequence ID" value="KAJ7082654.1"/>
    <property type="molecule type" value="Genomic_DNA"/>
</dbReference>
<evidence type="ECO:0000313" key="4">
    <source>
        <dbReference type="Proteomes" id="UP001222325"/>
    </source>
</evidence>
<feature type="compositionally biased region" description="Basic and acidic residues" evidence="1">
    <location>
        <begin position="58"/>
        <end position="74"/>
    </location>
</feature>
<reference evidence="3" key="1">
    <citation type="submission" date="2023-03" db="EMBL/GenBank/DDBJ databases">
        <title>Massive genome expansion in bonnet fungi (Mycena s.s.) driven by repeated elements and novel gene families across ecological guilds.</title>
        <authorList>
            <consortium name="Lawrence Berkeley National Laboratory"/>
            <person name="Harder C.B."/>
            <person name="Miyauchi S."/>
            <person name="Viragh M."/>
            <person name="Kuo A."/>
            <person name="Thoen E."/>
            <person name="Andreopoulos B."/>
            <person name="Lu D."/>
            <person name="Skrede I."/>
            <person name="Drula E."/>
            <person name="Henrissat B."/>
            <person name="Morin E."/>
            <person name="Kohler A."/>
            <person name="Barry K."/>
            <person name="LaButti K."/>
            <person name="Morin E."/>
            <person name="Salamov A."/>
            <person name="Lipzen A."/>
            <person name="Mereny Z."/>
            <person name="Hegedus B."/>
            <person name="Baldrian P."/>
            <person name="Stursova M."/>
            <person name="Weitz H."/>
            <person name="Taylor A."/>
            <person name="Grigoriev I.V."/>
            <person name="Nagy L.G."/>
            <person name="Martin F."/>
            <person name="Kauserud H."/>
        </authorList>
    </citation>
    <scope>NUCLEOTIDE SEQUENCE</scope>
    <source>
        <strain evidence="3">CBHHK173m</strain>
    </source>
</reference>
<proteinExistence type="predicted"/>